<dbReference type="Pfam" id="PF12937">
    <property type="entry name" value="F-box-like"/>
    <property type="match status" value="1"/>
</dbReference>
<sequence length="2164" mass="232025">MRVVQVTALLSVATLVPSTAGIALPRFDSGQQSPRRFPRNDTAIATASTTRLSPLIQAPQITTSSQEDDFVSLSSQTSPVESLEVVTLETTSNSGSEAVGLPLTTTELGNDSTTLSLAQYPSARTVLSLTTEQLDHDLANSSTSAGVTLSTQRPLESLSFSQEVSGFTTPTNGIALASSSDWNRDKDVISDETQDTIHATIQRRPHEGFARPLITTAPNNTNPKSQTCGPGSKIPCAWIPSPSASSRGWNGTHTPGPWTSGTLTVITPTSAPCTTLQSDEPVTEYSIVYTSTVTFFGNISEYTAPYPTITTPNFCQTEPVGATLSSNVGGPLPSSTTLSPKEPPKKCMSGEFCSTDKIPEFSNPTIFPAPDVPGQTFTSMRPTVTFITTDKNPAVVFTTKSPPRFDMPTKGGGLPMSNKKEPAPTKELRPNRVQSSKDHGKAASQPQPTSGDQSHGQPQRNPQPGFEPGSGSSPDAGSESDPKPGSGSSSGSNSGPNNNSDPEYSSRSDSDSNSDLGPNSEPKLIPIAVQTKTFVVTARDQEVIVNDKTFSGLKMDQTTTVTVDHGTFTIRPTEVAGEGATIKKPQPAGTVVSVVSPTSAILGQVPVAVSGTEASVGGTTVRIPLMGTTMRLGIPTEGSNTLVDERDVFIAPDRIVVDGETLKYHGAGAPQTDVIIEGGEMVTAVGQSVFVFRSTTLTYGPSIPGITETIDDDIVTIGPAGVVVDGTTLGGPEAEAGDTKRQIVGGATITKVNPSYIIVDETTFSAGPGAKSTTKEAGGETITIGPQGIVIGTLTIRYPFGVSTVTTIEAKATGSAMLPAATGTNNNNNAKVDSKDDDDSGAAFLRSGLTMEMTGLCIANKREYSKLRVEHRKLSGLSNPLTRCPIVIIYWSVIIINTLTISRAGSLSAKWNFGNSTRRAAKTTNSILESSPPRLRLPPHLRSDTAQQRITDPPNLPNLFAPAPQTVQTPCARSITFFPEFQPFSYMQQESLEHTKPLIQRDNPFETPSSQHGPLHHVPSGLRRVYSGDSSGADTGSAPALHQDSSHDVDADLLDEELRRLSPRHHSSAQPSAPGQRISEYENAMTPPTPKKALGFKVIKRFDTPSGGVLLEDFPNEILTHIFSHLHSDSHATIALVSKRFYALITSSHAWRMAFLRFFPGHEALDAKNHVDIWSDSSPDLIQSESRYFTRLTPLASWRKEYLLRTRLVRCLARGKPGASVASGGIGASVRSGKKTSAVLTYNSKLPWAVTNVHAVFTNGKKPPKAIHGSADLGVASVSDPTNGRVEKWGFVDPFNAMQLDEVFPNLVPFGLGDGPAATPNVLDVSQPYGALAGEGFPGGRPYYRPVGEIRGRYLGGVSGVVDTYPDIPKIPEMSEAICSVWLAKSANVPTSTQSMVGMLTGSTLGVVTSYAIGGDNGPQRYESGDVTARWVLSPGVPIIAFKVDDNYSQKRKSTGRIWAVTLNALGEVYYLTEIPTTQNQDKSEDATKNAWFAGRSVCWHLLDSTRRVARPDELDKNAIKGAYSPRSPSNSMNLSKSQMAAEAREIEKFLRHKPAHFRRACEGWDMQRKLEVDFANDDSHGAGENIFVLDCGLAEDRSAHIERYTRSLVPQDAQSSSVILAPTPPAPSMAKQASLFGATHTEALEVLEETASGSASPSSLSSSDFVSHFHEWKSCSMSLKGQSHAVITSVSIDCSNTAVLTLGEDPLHETEDEIPGRRSRLFAVGTDDGAVLVWNAREDSKAAEINPVRQIQTESPEVSCVALSAMYLVHGGNDGLVQAWDPLASTLDPVRTLNARSNGRVPRHMMTMNPTLDESTYSAVGAIYLDPDPTVLRGVVSFGAFLRYWAYSSANHASGRKRRLRHTDVHGRLASRRQDGKVTGFIAAEEAEIKRDNEIKAREQNRLRNRFGVGTLGDLTEEEALRYVQMVSEEAFLFEELRRTSDSAADASLDTASTFSETTVDTVTPEPSVTDMITPPSASTDNIGRAPVEDDYEQQIQQAIRLSLMEGVNENGSSPQAVDSGDYEFSLTYKPKSNKKAKASRSVSPGASKADSSGHAEPMDYDLELALKLSMEDQGLYPTEADLGFQYEEFPTLETEGIGKGKDSVLGLRSDAPSTIGTCKGVTKVPSTDSCSLVNYGSLLIRSPRQGYKLFAQSNFMCLEIGS</sequence>
<feature type="domain" description="F-box" evidence="3">
    <location>
        <begin position="1108"/>
        <end position="1154"/>
    </location>
</feature>
<feature type="region of interest" description="Disordered" evidence="1">
    <location>
        <begin position="325"/>
        <end position="347"/>
    </location>
</feature>
<evidence type="ECO:0000313" key="4">
    <source>
        <dbReference type="EMBL" id="EKJ78888.1"/>
    </source>
</evidence>
<gene>
    <name evidence="4" type="ORF">FPSE_00930</name>
</gene>
<feature type="signal peptide" evidence="2">
    <location>
        <begin position="1"/>
        <end position="21"/>
    </location>
</feature>
<feature type="compositionally biased region" description="Polar residues" evidence="1">
    <location>
        <begin position="325"/>
        <end position="339"/>
    </location>
</feature>
<dbReference type="SUPFAM" id="SSF50978">
    <property type="entry name" value="WD40 repeat-like"/>
    <property type="match status" value="1"/>
</dbReference>
<dbReference type="InterPro" id="IPR001810">
    <property type="entry name" value="F-box_dom"/>
</dbReference>
<dbReference type="InterPro" id="IPR003903">
    <property type="entry name" value="UIM_dom"/>
</dbReference>
<dbReference type="Gene3D" id="2.130.10.10">
    <property type="entry name" value="YVTN repeat-like/Quinoprotein amine dehydrogenase"/>
    <property type="match status" value="1"/>
</dbReference>
<feature type="compositionally biased region" description="Low complexity" evidence="1">
    <location>
        <begin position="1027"/>
        <end position="1038"/>
    </location>
</feature>
<dbReference type="SUPFAM" id="SSF81383">
    <property type="entry name" value="F-box domain"/>
    <property type="match status" value="1"/>
</dbReference>
<dbReference type="Gene3D" id="1.20.1280.50">
    <property type="match status" value="1"/>
</dbReference>
<dbReference type="KEGG" id="fpu:FPSE_00930"/>
<dbReference type="InterPro" id="IPR015943">
    <property type="entry name" value="WD40/YVTN_repeat-like_dom_sf"/>
</dbReference>
<name>K3VVY1_FUSPC</name>
<dbReference type="RefSeq" id="XP_009252325.1">
    <property type="nucleotide sequence ID" value="XM_009254050.1"/>
</dbReference>
<dbReference type="CDD" id="cd09917">
    <property type="entry name" value="F-box_SF"/>
    <property type="match status" value="1"/>
</dbReference>
<proteinExistence type="predicted"/>
<evidence type="ECO:0000313" key="5">
    <source>
        <dbReference type="Proteomes" id="UP000007978"/>
    </source>
</evidence>
<dbReference type="OrthoDB" id="2095648at2759"/>
<protein>
    <recommendedName>
        <fullName evidence="3">F-box domain-containing protein</fullName>
    </recommendedName>
</protein>
<keyword evidence="5" id="KW-1185">Reference proteome</keyword>
<feature type="region of interest" description="Disordered" evidence="1">
    <location>
        <begin position="2035"/>
        <end position="2058"/>
    </location>
</feature>
<feature type="chain" id="PRO_5003867122" description="F-box domain-containing protein" evidence="2">
    <location>
        <begin position="22"/>
        <end position="2164"/>
    </location>
</feature>
<feature type="region of interest" description="Disordered" evidence="1">
    <location>
        <begin position="1000"/>
        <end position="1047"/>
    </location>
</feature>
<feature type="compositionally biased region" description="Polar residues" evidence="1">
    <location>
        <begin position="1527"/>
        <end position="1539"/>
    </location>
</feature>
<dbReference type="eggNOG" id="KOG0274">
    <property type="taxonomic scope" value="Eukaryota"/>
</dbReference>
<feature type="region of interest" description="Disordered" evidence="1">
    <location>
        <begin position="1062"/>
        <end position="1086"/>
    </location>
</feature>
<feature type="compositionally biased region" description="Basic and acidic residues" evidence="1">
    <location>
        <begin position="418"/>
        <end position="441"/>
    </location>
</feature>
<dbReference type="InterPro" id="IPR036047">
    <property type="entry name" value="F-box-like_dom_sf"/>
</dbReference>
<dbReference type="InterPro" id="IPR036322">
    <property type="entry name" value="WD40_repeat_dom_sf"/>
</dbReference>
<feature type="region of interest" description="Disordered" evidence="1">
    <location>
        <begin position="1520"/>
        <end position="1539"/>
    </location>
</feature>
<feature type="compositionally biased region" description="Polar residues" evidence="1">
    <location>
        <begin position="444"/>
        <end position="462"/>
    </location>
</feature>
<feature type="compositionally biased region" description="Polar residues" evidence="1">
    <location>
        <begin position="1957"/>
        <end position="1968"/>
    </location>
</feature>
<evidence type="ECO:0000256" key="1">
    <source>
        <dbReference type="SAM" id="MobiDB-lite"/>
    </source>
</evidence>
<comment type="caution">
    <text evidence="4">The sequence shown here is derived from an EMBL/GenBank/DDBJ whole genome shotgun (WGS) entry which is preliminary data.</text>
</comment>
<organism evidence="4 5">
    <name type="scientific">Fusarium pseudograminearum (strain CS3096)</name>
    <name type="common">Wheat and barley crown-rot fungus</name>
    <dbReference type="NCBI Taxonomy" id="1028729"/>
    <lineage>
        <taxon>Eukaryota</taxon>
        <taxon>Fungi</taxon>
        <taxon>Dikarya</taxon>
        <taxon>Ascomycota</taxon>
        <taxon>Pezizomycotina</taxon>
        <taxon>Sordariomycetes</taxon>
        <taxon>Hypocreomycetidae</taxon>
        <taxon>Hypocreales</taxon>
        <taxon>Nectriaceae</taxon>
        <taxon>Fusarium</taxon>
    </lineage>
</organism>
<feature type="region of interest" description="Disordered" evidence="1">
    <location>
        <begin position="397"/>
        <end position="524"/>
    </location>
</feature>
<dbReference type="GeneID" id="20359550"/>
<feature type="compositionally biased region" description="Low complexity" evidence="1">
    <location>
        <begin position="477"/>
        <end position="503"/>
    </location>
</feature>
<dbReference type="PROSITE" id="PS50330">
    <property type="entry name" value="UIM"/>
    <property type="match status" value="1"/>
</dbReference>
<feature type="region of interest" description="Disordered" evidence="1">
    <location>
        <begin position="1957"/>
        <end position="1987"/>
    </location>
</feature>
<accession>K3VVY1</accession>
<keyword evidence="2" id="KW-0732">Signal</keyword>
<dbReference type="HOGENOM" id="CLU_231614_0_0_1"/>
<dbReference type="Proteomes" id="UP000007978">
    <property type="component" value="Chromosome 4"/>
</dbReference>
<dbReference type="EMBL" id="AFNW01000018">
    <property type="protein sequence ID" value="EKJ78888.1"/>
    <property type="molecule type" value="Genomic_DNA"/>
</dbReference>
<evidence type="ECO:0000256" key="2">
    <source>
        <dbReference type="SAM" id="SignalP"/>
    </source>
</evidence>
<dbReference type="PROSITE" id="PS50181">
    <property type="entry name" value="FBOX"/>
    <property type="match status" value="1"/>
</dbReference>
<reference evidence="4 5" key="1">
    <citation type="journal article" date="2012" name="PLoS Pathog.">
        <title>Comparative pathogenomics reveals horizontally acquired novel virulence genes in fungi infecting cereal hosts.</title>
        <authorList>
            <person name="Gardiner D.M."/>
            <person name="McDonald M.C."/>
            <person name="Covarelli L."/>
            <person name="Solomon P.S."/>
            <person name="Rusu A.G."/>
            <person name="Marshall M."/>
            <person name="Kazan K."/>
            <person name="Chakraborty S."/>
            <person name="McDonald B.A."/>
            <person name="Manners J.M."/>
        </authorList>
    </citation>
    <scope>NUCLEOTIDE SEQUENCE [LARGE SCALE GENOMIC DNA]</scope>
    <source>
        <strain evidence="4 5">CS3096</strain>
    </source>
</reference>
<evidence type="ECO:0000259" key="3">
    <source>
        <dbReference type="PROSITE" id="PS50181"/>
    </source>
</evidence>